<dbReference type="PRINTS" id="PR01001">
    <property type="entry name" value="FADG3PDH"/>
</dbReference>
<comment type="similarity">
    <text evidence="2 6">Belongs to the FAD-dependent glycerol-3-phosphate dehydrogenase family.</text>
</comment>
<comment type="catalytic activity">
    <reaction evidence="6">
        <text>a quinone + sn-glycerol 3-phosphate = dihydroxyacetone phosphate + a quinol</text>
        <dbReference type="Rhea" id="RHEA:18977"/>
        <dbReference type="ChEBI" id="CHEBI:24646"/>
        <dbReference type="ChEBI" id="CHEBI:57597"/>
        <dbReference type="ChEBI" id="CHEBI:57642"/>
        <dbReference type="ChEBI" id="CHEBI:132124"/>
        <dbReference type="EC" id="1.1.5.3"/>
    </reaction>
</comment>
<sequence>MLEHDVLSRDEQLASLGRPLDVLVIGGGITGAGVALDAVTRGYRVGLVEQADFASGTSSRSTKLIHGGIRYLARGELKLVGEALRERARLLRLAPHLVRPQPFLIPLYEGLTRPLGVA</sequence>
<accession>A0A537LRA5</accession>
<dbReference type="InterPro" id="IPR036188">
    <property type="entry name" value="FAD/NAD-bd_sf"/>
</dbReference>
<dbReference type="Gene3D" id="3.50.50.60">
    <property type="entry name" value="FAD/NAD(P)-binding domain"/>
    <property type="match status" value="1"/>
</dbReference>
<feature type="non-terminal residue" evidence="8">
    <location>
        <position position="118"/>
    </location>
</feature>
<dbReference type="Pfam" id="PF01266">
    <property type="entry name" value="DAO"/>
    <property type="match status" value="1"/>
</dbReference>
<dbReference type="InterPro" id="IPR000447">
    <property type="entry name" value="G3P_DH_FAD-dep"/>
</dbReference>
<keyword evidence="5 6" id="KW-0560">Oxidoreductase</keyword>
<feature type="domain" description="FAD dependent oxidoreductase" evidence="7">
    <location>
        <begin position="21"/>
        <end position="109"/>
    </location>
</feature>
<proteinExistence type="inferred from homology"/>
<evidence type="ECO:0000256" key="3">
    <source>
        <dbReference type="ARBA" id="ARBA00022630"/>
    </source>
</evidence>
<evidence type="ECO:0000256" key="6">
    <source>
        <dbReference type="RuleBase" id="RU361217"/>
    </source>
</evidence>
<evidence type="ECO:0000256" key="2">
    <source>
        <dbReference type="ARBA" id="ARBA00007330"/>
    </source>
</evidence>
<gene>
    <name evidence="8" type="ORF">E6G98_07435</name>
</gene>
<dbReference type="EMBL" id="VBAI01000114">
    <property type="protein sequence ID" value="TMJ10535.1"/>
    <property type="molecule type" value="Genomic_DNA"/>
</dbReference>
<evidence type="ECO:0000256" key="5">
    <source>
        <dbReference type="ARBA" id="ARBA00023002"/>
    </source>
</evidence>
<evidence type="ECO:0000313" key="9">
    <source>
        <dbReference type="Proteomes" id="UP000315217"/>
    </source>
</evidence>
<dbReference type="GO" id="GO:0009331">
    <property type="term" value="C:glycerol-3-phosphate dehydrogenase (FAD) complex"/>
    <property type="evidence" value="ECO:0007669"/>
    <property type="project" value="UniProtKB-UniRule"/>
</dbReference>
<dbReference type="InterPro" id="IPR006076">
    <property type="entry name" value="FAD-dep_OxRdtase"/>
</dbReference>
<dbReference type="GO" id="GO:0006072">
    <property type="term" value="P:glycerol-3-phosphate metabolic process"/>
    <property type="evidence" value="ECO:0007669"/>
    <property type="project" value="UniProtKB-UniRule"/>
</dbReference>
<dbReference type="Proteomes" id="UP000315217">
    <property type="component" value="Unassembled WGS sequence"/>
</dbReference>
<evidence type="ECO:0000259" key="7">
    <source>
        <dbReference type="Pfam" id="PF01266"/>
    </source>
</evidence>
<dbReference type="PANTHER" id="PTHR11985:SF15">
    <property type="entry name" value="GLYCEROL-3-PHOSPHATE DEHYDROGENASE, MITOCHONDRIAL"/>
    <property type="match status" value="1"/>
</dbReference>
<keyword evidence="4" id="KW-0274">FAD</keyword>
<dbReference type="GO" id="GO:0004368">
    <property type="term" value="F:glycerol-3-phosphate dehydrogenase (quinone) activity"/>
    <property type="evidence" value="ECO:0007669"/>
    <property type="project" value="UniProtKB-EC"/>
</dbReference>
<comment type="caution">
    <text evidence="8">The sequence shown here is derived from an EMBL/GenBank/DDBJ whole genome shotgun (WGS) entry which is preliminary data.</text>
</comment>
<organism evidence="8 9">
    <name type="scientific">Candidatus Segetimicrobium genomatis</name>
    <dbReference type="NCBI Taxonomy" id="2569760"/>
    <lineage>
        <taxon>Bacteria</taxon>
        <taxon>Bacillati</taxon>
        <taxon>Candidatus Sysuimicrobiota</taxon>
        <taxon>Candidatus Sysuimicrobiia</taxon>
        <taxon>Candidatus Sysuimicrobiales</taxon>
        <taxon>Candidatus Segetimicrobiaceae</taxon>
        <taxon>Candidatus Segetimicrobium</taxon>
    </lineage>
</organism>
<evidence type="ECO:0000256" key="1">
    <source>
        <dbReference type="ARBA" id="ARBA00001974"/>
    </source>
</evidence>
<name>A0A537LRA5_9BACT</name>
<dbReference type="SUPFAM" id="SSF51905">
    <property type="entry name" value="FAD/NAD(P)-binding domain"/>
    <property type="match status" value="1"/>
</dbReference>
<protein>
    <recommendedName>
        <fullName evidence="6">Glycerol-3-phosphate dehydrogenase</fullName>
        <ecNumber evidence="6">1.1.5.3</ecNumber>
    </recommendedName>
</protein>
<keyword evidence="3 6" id="KW-0285">Flavoprotein</keyword>
<dbReference type="AlphaFoldDB" id="A0A537LRA5"/>
<dbReference type="EC" id="1.1.5.3" evidence="6"/>
<evidence type="ECO:0000313" key="8">
    <source>
        <dbReference type="EMBL" id="TMJ10535.1"/>
    </source>
</evidence>
<evidence type="ECO:0000256" key="4">
    <source>
        <dbReference type="ARBA" id="ARBA00022827"/>
    </source>
</evidence>
<comment type="cofactor">
    <cofactor evidence="1 6">
        <name>FAD</name>
        <dbReference type="ChEBI" id="CHEBI:57692"/>
    </cofactor>
</comment>
<dbReference type="PROSITE" id="PS00977">
    <property type="entry name" value="FAD_G3PDH_1"/>
    <property type="match status" value="1"/>
</dbReference>
<reference evidence="8 9" key="1">
    <citation type="journal article" date="2019" name="Nat. Microbiol.">
        <title>Mediterranean grassland soil C-N compound turnover is dependent on rainfall and depth, and is mediated by genomically divergent microorganisms.</title>
        <authorList>
            <person name="Diamond S."/>
            <person name="Andeer P.F."/>
            <person name="Li Z."/>
            <person name="Crits-Christoph A."/>
            <person name="Burstein D."/>
            <person name="Anantharaman K."/>
            <person name="Lane K.R."/>
            <person name="Thomas B.C."/>
            <person name="Pan C."/>
            <person name="Northen T.R."/>
            <person name="Banfield J.F."/>
        </authorList>
    </citation>
    <scope>NUCLEOTIDE SEQUENCE [LARGE SCALE GENOMIC DNA]</scope>
    <source>
        <strain evidence="8">NP_1</strain>
    </source>
</reference>
<dbReference type="PANTHER" id="PTHR11985">
    <property type="entry name" value="GLYCEROL-3-PHOSPHATE DEHYDROGENASE"/>
    <property type="match status" value="1"/>
</dbReference>